<comment type="similarity">
    <text evidence="3 4">Belongs to the eukaryotic ribosomal protein eS32 family.</text>
</comment>
<dbReference type="AlphaFoldDB" id="A0A2I0B2U9"/>
<protein>
    <recommendedName>
        <fullName evidence="4">60S ribosomal protein L41</fullName>
    </recommendedName>
</protein>
<organism evidence="6 7">
    <name type="scientific">Apostasia shenzhenica</name>
    <dbReference type="NCBI Taxonomy" id="1088818"/>
    <lineage>
        <taxon>Eukaryota</taxon>
        <taxon>Viridiplantae</taxon>
        <taxon>Streptophyta</taxon>
        <taxon>Embryophyta</taxon>
        <taxon>Tracheophyta</taxon>
        <taxon>Spermatophyta</taxon>
        <taxon>Magnoliopsida</taxon>
        <taxon>Liliopsida</taxon>
        <taxon>Asparagales</taxon>
        <taxon>Orchidaceae</taxon>
        <taxon>Apostasioideae</taxon>
        <taxon>Apostasia</taxon>
    </lineage>
</organism>
<sequence length="130" mass="15337">MLFCFLRLWCSSNGVMISTESSSSQIPWFCDAYLEGTQPCLAKWGSLALDLVLYRGSFLIFLQFAFVYDVILFFTEDVPNFPMQFAFVYDVLSEIDFPLTDAPCSNATKWKKKRMRRLKRKRRKMRQRSK</sequence>
<dbReference type="EMBL" id="KZ451919">
    <property type="protein sequence ID" value="PKA62111.1"/>
    <property type="molecule type" value="Genomic_DNA"/>
</dbReference>
<keyword evidence="5" id="KW-1133">Transmembrane helix</keyword>
<gene>
    <name evidence="6" type="ORF">AXF42_Ash014995</name>
</gene>
<evidence type="ECO:0000256" key="3">
    <source>
        <dbReference type="ARBA" id="ARBA00043969"/>
    </source>
</evidence>
<evidence type="ECO:0000256" key="4">
    <source>
        <dbReference type="RuleBase" id="RU368055"/>
    </source>
</evidence>
<dbReference type="GO" id="GO:0005840">
    <property type="term" value="C:ribosome"/>
    <property type="evidence" value="ECO:0007669"/>
    <property type="project" value="UniProtKB-KW"/>
</dbReference>
<keyword evidence="7" id="KW-1185">Reference proteome</keyword>
<keyword evidence="5" id="KW-0472">Membrane</keyword>
<evidence type="ECO:0000256" key="2">
    <source>
        <dbReference type="ARBA" id="ARBA00023274"/>
    </source>
</evidence>
<evidence type="ECO:0000256" key="1">
    <source>
        <dbReference type="ARBA" id="ARBA00022980"/>
    </source>
</evidence>
<keyword evidence="2 4" id="KW-0687">Ribonucleoprotein</keyword>
<keyword evidence="1 4" id="KW-0689">Ribosomal protein</keyword>
<name>A0A2I0B2U9_9ASPA</name>
<dbReference type="GO" id="GO:0003735">
    <property type="term" value="F:structural constituent of ribosome"/>
    <property type="evidence" value="ECO:0007669"/>
    <property type="project" value="UniProtKB-UniRule"/>
</dbReference>
<dbReference type="InterPro" id="IPR007836">
    <property type="entry name" value="Ribosomal_eS32"/>
</dbReference>
<evidence type="ECO:0000313" key="7">
    <source>
        <dbReference type="Proteomes" id="UP000236161"/>
    </source>
</evidence>
<dbReference type="GO" id="GO:1990904">
    <property type="term" value="C:ribonucleoprotein complex"/>
    <property type="evidence" value="ECO:0007669"/>
    <property type="project" value="UniProtKB-KW"/>
</dbReference>
<feature type="transmembrane region" description="Helical" evidence="5">
    <location>
        <begin position="52"/>
        <end position="74"/>
    </location>
</feature>
<evidence type="ECO:0000256" key="5">
    <source>
        <dbReference type="SAM" id="Phobius"/>
    </source>
</evidence>
<reference evidence="6 7" key="1">
    <citation type="journal article" date="2017" name="Nature">
        <title>The Apostasia genome and the evolution of orchids.</title>
        <authorList>
            <person name="Zhang G.Q."/>
            <person name="Liu K.W."/>
            <person name="Li Z."/>
            <person name="Lohaus R."/>
            <person name="Hsiao Y.Y."/>
            <person name="Niu S.C."/>
            <person name="Wang J.Y."/>
            <person name="Lin Y.C."/>
            <person name="Xu Q."/>
            <person name="Chen L.J."/>
            <person name="Yoshida K."/>
            <person name="Fujiwara S."/>
            <person name="Wang Z.W."/>
            <person name="Zhang Y.Q."/>
            <person name="Mitsuda N."/>
            <person name="Wang M."/>
            <person name="Liu G.H."/>
            <person name="Pecoraro L."/>
            <person name="Huang H.X."/>
            <person name="Xiao X.J."/>
            <person name="Lin M."/>
            <person name="Wu X.Y."/>
            <person name="Wu W.L."/>
            <person name="Chen Y.Y."/>
            <person name="Chang S.B."/>
            <person name="Sakamoto S."/>
            <person name="Ohme-Takagi M."/>
            <person name="Yagi M."/>
            <person name="Zeng S.J."/>
            <person name="Shen C.Y."/>
            <person name="Yeh C.M."/>
            <person name="Luo Y.B."/>
            <person name="Tsai W.C."/>
            <person name="Van de Peer Y."/>
            <person name="Liu Z.J."/>
        </authorList>
    </citation>
    <scope>NUCLEOTIDE SEQUENCE [LARGE SCALE GENOMIC DNA]</scope>
    <source>
        <strain evidence="7">cv. Shenzhen</strain>
        <tissue evidence="6">Stem</tissue>
    </source>
</reference>
<accession>A0A2I0B2U9</accession>
<dbReference type="Proteomes" id="UP000236161">
    <property type="component" value="Unassembled WGS sequence"/>
</dbReference>
<keyword evidence="5" id="KW-0812">Transmembrane</keyword>
<dbReference type="GO" id="GO:0006412">
    <property type="term" value="P:translation"/>
    <property type="evidence" value="ECO:0007669"/>
    <property type="project" value="InterPro"/>
</dbReference>
<comment type="subunit">
    <text evidence="4">Component of the large ribosomal subunit.</text>
</comment>
<evidence type="ECO:0000313" key="6">
    <source>
        <dbReference type="EMBL" id="PKA62111.1"/>
    </source>
</evidence>
<dbReference type="Pfam" id="PF05162">
    <property type="entry name" value="Ribosomal_L41"/>
    <property type="match status" value="1"/>
</dbReference>
<proteinExistence type="inferred from homology"/>